<dbReference type="EC" id="1.8.4.10" evidence="9 14"/>
<keyword evidence="5 14" id="KW-0408">Iron</keyword>
<evidence type="ECO:0000256" key="1">
    <source>
        <dbReference type="ARBA" id="ARBA00009732"/>
    </source>
</evidence>
<dbReference type="GO" id="GO:0070814">
    <property type="term" value="P:hydrogen sulfide biosynthetic process"/>
    <property type="evidence" value="ECO:0007669"/>
    <property type="project" value="UniProtKB-UniRule"/>
</dbReference>
<evidence type="ECO:0000256" key="8">
    <source>
        <dbReference type="ARBA" id="ARBA00024327"/>
    </source>
</evidence>
<sequence length="243" mass="28184">MNKVPMKIETINITESLRNVVTEKEKSLLQLMSELPNQYKAITFATSMGAEDMVITHALNKINSPIDIFTLDTGRLHQETYDLISEVNKNYSTQIKVYSPSSNDIENYVSEYGINDFYNSLESRKECCRVRKIEPLKRALNGKDAWITGIRSEQSITRSDTKLIDRDPTFNLDKISPLLDWTEDEVWAYIKMNDVPYNKLHDHFFPSIGCEPCTRAISMGEDVRAGRWWWENPEHKECGLHKK</sequence>
<comment type="catalytic activity">
    <reaction evidence="13 14">
        <text>[thioredoxin]-disulfide + sulfite + AMP + 2 H(+) = adenosine 5'-phosphosulfate + [thioredoxin]-dithiol</text>
        <dbReference type="Rhea" id="RHEA:21976"/>
        <dbReference type="Rhea" id="RHEA-COMP:10698"/>
        <dbReference type="Rhea" id="RHEA-COMP:10700"/>
        <dbReference type="ChEBI" id="CHEBI:15378"/>
        <dbReference type="ChEBI" id="CHEBI:17359"/>
        <dbReference type="ChEBI" id="CHEBI:29950"/>
        <dbReference type="ChEBI" id="CHEBI:50058"/>
        <dbReference type="ChEBI" id="CHEBI:58243"/>
        <dbReference type="ChEBI" id="CHEBI:456215"/>
        <dbReference type="EC" id="1.8.4.10"/>
    </reaction>
</comment>
<dbReference type="NCBIfam" id="NF002537">
    <property type="entry name" value="PRK02090.1"/>
    <property type="match status" value="1"/>
</dbReference>
<evidence type="ECO:0000256" key="6">
    <source>
        <dbReference type="ARBA" id="ARBA00023014"/>
    </source>
</evidence>
<comment type="function">
    <text evidence="7 14">Catalyzes the formation of sulfite from adenosine 5'-phosphosulfate (APS) using thioredoxin as an electron donor.</text>
</comment>
<comment type="similarity">
    <text evidence="1 14">Belongs to the PAPS reductase family. CysH subfamily.</text>
</comment>
<dbReference type="NCBIfam" id="TIGR00434">
    <property type="entry name" value="cysH"/>
    <property type="match status" value="1"/>
</dbReference>
<evidence type="ECO:0000256" key="10">
    <source>
        <dbReference type="ARBA" id="ARBA00029514"/>
    </source>
</evidence>
<dbReference type="GO" id="GO:0043866">
    <property type="term" value="F:adenylyl-sulfate reductase (thioredoxin) activity"/>
    <property type="evidence" value="ECO:0007669"/>
    <property type="project" value="UniProtKB-EC"/>
</dbReference>
<dbReference type="AlphaFoldDB" id="B6BU77"/>
<keyword evidence="17" id="KW-1185">Reference proteome</keyword>
<dbReference type="EMBL" id="DS995299">
    <property type="protein sequence ID" value="EDZ65047.1"/>
    <property type="molecule type" value="Genomic_DNA"/>
</dbReference>
<dbReference type="NCBIfam" id="TIGR02055">
    <property type="entry name" value="APS_reductase"/>
    <property type="match status" value="1"/>
</dbReference>
<dbReference type="Gene3D" id="3.40.50.620">
    <property type="entry name" value="HUPs"/>
    <property type="match status" value="1"/>
</dbReference>
<dbReference type="PANTHER" id="PTHR46482:SF9">
    <property type="entry name" value="5'-ADENYLYLSULFATE REDUCTASE 1, CHLOROPLASTIC"/>
    <property type="match status" value="1"/>
</dbReference>
<dbReference type="GO" id="GO:0019344">
    <property type="term" value="P:cysteine biosynthetic process"/>
    <property type="evidence" value="ECO:0007669"/>
    <property type="project" value="InterPro"/>
</dbReference>
<evidence type="ECO:0000256" key="4">
    <source>
        <dbReference type="ARBA" id="ARBA00023002"/>
    </source>
</evidence>
<comment type="cofactor">
    <cofactor evidence="14">
        <name>[4Fe-4S] cluster</name>
        <dbReference type="ChEBI" id="CHEBI:49883"/>
    </cofactor>
    <text evidence="14">Binds 1 [4Fe-4S] cluster per subunit.</text>
</comment>
<feature type="active site" description="Nucleophile; cysteine thiosulfonate intermediate" evidence="14">
    <location>
        <position position="238"/>
    </location>
</feature>
<gene>
    <name evidence="14" type="primary">cysH</name>
    <name evidence="16" type="ORF">KB13_1179</name>
</gene>
<keyword evidence="6 14" id="KW-0411">Iron-sulfur</keyword>
<dbReference type="InterPro" id="IPR004511">
    <property type="entry name" value="PAPS/APS_Rdtase"/>
</dbReference>
<evidence type="ECO:0000256" key="14">
    <source>
        <dbReference type="HAMAP-Rule" id="MF_00063"/>
    </source>
</evidence>
<feature type="binding site" evidence="14">
    <location>
        <position position="127"/>
    </location>
    <ligand>
        <name>[4Fe-4S] cluster</name>
        <dbReference type="ChEBI" id="CHEBI:49883"/>
    </ligand>
</feature>
<feature type="binding site" evidence="14">
    <location>
        <position position="213"/>
    </location>
    <ligand>
        <name>[4Fe-4S] cluster</name>
        <dbReference type="ChEBI" id="CHEBI:49883"/>
    </ligand>
</feature>
<evidence type="ECO:0000256" key="12">
    <source>
        <dbReference type="ARBA" id="ARBA00032041"/>
    </source>
</evidence>
<dbReference type="GO" id="GO:0046872">
    <property type="term" value="F:metal ion binding"/>
    <property type="evidence" value="ECO:0007669"/>
    <property type="project" value="UniProtKB-KW"/>
</dbReference>
<dbReference type="InterPro" id="IPR002500">
    <property type="entry name" value="PAPS_reduct_dom"/>
</dbReference>
<dbReference type="CDD" id="cd23945">
    <property type="entry name" value="PAPS_reductase"/>
    <property type="match status" value="1"/>
</dbReference>
<dbReference type="Pfam" id="PF01507">
    <property type="entry name" value="PAPS_reduct"/>
    <property type="match status" value="1"/>
</dbReference>
<dbReference type="eggNOG" id="COG0175">
    <property type="taxonomic scope" value="Bacteria"/>
</dbReference>
<dbReference type="GO" id="GO:0005737">
    <property type="term" value="C:cytoplasm"/>
    <property type="evidence" value="ECO:0007669"/>
    <property type="project" value="UniProtKB-SubCell"/>
</dbReference>
<evidence type="ECO:0000313" key="17">
    <source>
        <dbReference type="Proteomes" id="UP000004188"/>
    </source>
</evidence>
<dbReference type="Proteomes" id="UP000004188">
    <property type="component" value="Unassembled WGS sequence"/>
</dbReference>
<proteinExistence type="inferred from homology"/>
<dbReference type="GO" id="GO:0004604">
    <property type="term" value="F:phosphoadenylyl-sulfate reductase (thioredoxin) activity"/>
    <property type="evidence" value="ECO:0007669"/>
    <property type="project" value="UniProtKB-UniRule"/>
</dbReference>
<comment type="pathway">
    <text evidence="8 14">Sulfur metabolism; hydrogen sulfide biosynthesis; sulfite from sulfate.</text>
</comment>
<feature type="binding site" evidence="14">
    <location>
        <position position="128"/>
    </location>
    <ligand>
        <name>[4Fe-4S] cluster</name>
        <dbReference type="ChEBI" id="CHEBI:49883"/>
    </ligand>
</feature>
<evidence type="ECO:0000313" key="16">
    <source>
        <dbReference type="EMBL" id="EDZ65047.1"/>
    </source>
</evidence>
<feature type="binding site" evidence="14">
    <location>
        <position position="210"/>
    </location>
    <ligand>
        <name>[4Fe-4S] cluster</name>
        <dbReference type="ChEBI" id="CHEBI:49883"/>
    </ligand>
</feature>
<evidence type="ECO:0000256" key="13">
    <source>
        <dbReference type="ARBA" id="ARBA00048441"/>
    </source>
</evidence>
<reference evidence="17" key="1">
    <citation type="journal article" date="2012" name="Stand. Genomic Sci.">
        <title>Genome sequence of strain HIMB624, a cultured representative from the OM43 clade of marine Betaproteobacteria.</title>
        <authorList>
            <person name="Huggett M.J."/>
            <person name="Hayakawa D.H."/>
            <person name="Rappe M.S."/>
        </authorList>
    </citation>
    <scope>NUCLEOTIDE SEQUENCE [LARGE SCALE GENOMIC DNA]</scope>
    <source>
        <strain evidence="17">KB13</strain>
    </source>
</reference>
<dbReference type="PIRSF" id="PIRSF000857">
    <property type="entry name" value="PAPS_reductase"/>
    <property type="match status" value="1"/>
</dbReference>
<dbReference type="InterPro" id="IPR011798">
    <property type="entry name" value="APS_reductase"/>
</dbReference>
<evidence type="ECO:0000259" key="15">
    <source>
        <dbReference type="Pfam" id="PF01507"/>
    </source>
</evidence>
<dbReference type="GO" id="GO:0019379">
    <property type="term" value="P:sulfate assimilation, phosphoadenylyl sulfate reduction by phosphoadenylyl-sulfate reductase (thioredoxin)"/>
    <property type="evidence" value="ECO:0007669"/>
    <property type="project" value="UniProtKB-UniRule"/>
</dbReference>
<dbReference type="PANTHER" id="PTHR46482">
    <property type="entry name" value="5'-ADENYLYLSULFATE REDUCTASE 3, CHLOROPLASTIC"/>
    <property type="match status" value="1"/>
</dbReference>
<dbReference type="SUPFAM" id="SSF52402">
    <property type="entry name" value="Adenine nucleotide alpha hydrolases-like"/>
    <property type="match status" value="1"/>
</dbReference>
<dbReference type="HOGENOM" id="CLU_044089_1_0_4"/>
<evidence type="ECO:0000256" key="5">
    <source>
        <dbReference type="ARBA" id="ARBA00023004"/>
    </source>
</evidence>
<evidence type="ECO:0000256" key="9">
    <source>
        <dbReference type="ARBA" id="ARBA00024386"/>
    </source>
</evidence>
<keyword evidence="2 14" id="KW-0963">Cytoplasm</keyword>
<accession>B6BU77</accession>
<keyword evidence="3 14" id="KW-0479">Metal-binding</keyword>
<keyword evidence="4 14" id="KW-0560">Oxidoreductase</keyword>
<organism evidence="16 17">
    <name type="scientific">beta proteobacterium KB13</name>
    <dbReference type="NCBI Taxonomy" id="314607"/>
    <lineage>
        <taxon>Bacteria</taxon>
        <taxon>Pseudomonadati</taxon>
        <taxon>Pseudomonadota</taxon>
        <taxon>Betaproteobacteria</taxon>
        <taxon>Nitrosomonadales</taxon>
        <taxon>OM43 clade</taxon>
    </lineage>
</organism>
<dbReference type="GO" id="GO:0051539">
    <property type="term" value="F:4 iron, 4 sulfur cluster binding"/>
    <property type="evidence" value="ECO:0007669"/>
    <property type="project" value="UniProtKB-UniRule"/>
</dbReference>
<evidence type="ECO:0000256" key="11">
    <source>
        <dbReference type="ARBA" id="ARBA00030894"/>
    </source>
</evidence>
<comment type="subcellular location">
    <subcellularLocation>
        <location evidence="14">Cytoplasm</location>
    </subcellularLocation>
</comment>
<protein>
    <recommendedName>
        <fullName evidence="10 14">Adenosine 5'-phosphosulfate reductase</fullName>
        <shortName evidence="14">APS reductase</shortName>
        <ecNumber evidence="9 14">1.8.4.10</ecNumber>
    </recommendedName>
    <alternativeName>
        <fullName evidence="12 14">5'-adenylylsulfate reductase</fullName>
    </alternativeName>
    <alternativeName>
        <fullName evidence="11 14">Thioredoxin-dependent 5'-adenylylsulfate reductase</fullName>
    </alternativeName>
</protein>
<dbReference type="HAMAP" id="MF_00063">
    <property type="entry name" value="CysH"/>
    <property type="match status" value="1"/>
</dbReference>
<evidence type="ECO:0000256" key="2">
    <source>
        <dbReference type="ARBA" id="ARBA00022490"/>
    </source>
</evidence>
<evidence type="ECO:0000256" key="3">
    <source>
        <dbReference type="ARBA" id="ARBA00022723"/>
    </source>
</evidence>
<evidence type="ECO:0000256" key="7">
    <source>
        <dbReference type="ARBA" id="ARBA00024298"/>
    </source>
</evidence>
<dbReference type="InterPro" id="IPR014729">
    <property type="entry name" value="Rossmann-like_a/b/a_fold"/>
</dbReference>
<name>B6BU77_9PROT</name>
<feature type="domain" description="Phosphoadenosine phosphosulphate reductase" evidence="15">
    <location>
        <begin position="42"/>
        <end position="216"/>
    </location>
</feature>
<dbReference type="STRING" id="314607.KB13_1179"/>